<evidence type="ECO:0000313" key="1">
    <source>
        <dbReference type="EMBL" id="AST57599.1"/>
    </source>
</evidence>
<organism evidence="1 2">
    <name type="scientific">Thermoanaerobacterium thermosaccharolyticum</name>
    <name type="common">Clostridium thermosaccharolyticum</name>
    <dbReference type="NCBI Taxonomy" id="1517"/>
    <lineage>
        <taxon>Bacteria</taxon>
        <taxon>Bacillati</taxon>
        <taxon>Bacillota</taxon>
        <taxon>Clostridia</taxon>
        <taxon>Thermoanaerobacterales</taxon>
        <taxon>Thermoanaerobacteraceae</taxon>
        <taxon>Thermoanaerobacterium</taxon>
    </lineage>
</organism>
<sequence>MQVLRGVVIIGIRYNDYNDTRKLDKQKTKIVLYVLRED</sequence>
<accession>A0A223HYP6</accession>
<gene>
    <name evidence="1" type="ORF">Thert_01579</name>
</gene>
<protein>
    <submittedName>
        <fullName evidence="1">Diguanylate cyclase</fullName>
    </submittedName>
</protein>
<reference evidence="1 2" key="1">
    <citation type="submission" date="2016-08" db="EMBL/GenBank/DDBJ databases">
        <title>A novel genetic cassette of butanologenic Thermoanaerobacterium thermosaccharolyticum that directly convert cellulose to butanol.</title>
        <authorList>
            <person name="Li T."/>
            <person name="He J."/>
        </authorList>
    </citation>
    <scope>NUCLEOTIDE SEQUENCE [LARGE SCALE GENOMIC DNA]</scope>
    <source>
        <strain evidence="1 2">TG57</strain>
    </source>
</reference>
<name>A0A223HYP6_THETR</name>
<dbReference type="EMBL" id="CP016893">
    <property type="protein sequence ID" value="AST57599.1"/>
    <property type="molecule type" value="Genomic_DNA"/>
</dbReference>
<dbReference type="AlphaFoldDB" id="A0A223HYP6"/>
<dbReference type="Proteomes" id="UP000214975">
    <property type="component" value="Chromosome"/>
</dbReference>
<proteinExistence type="predicted"/>
<evidence type="ECO:0000313" key="2">
    <source>
        <dbReference type="Proteomes" id="UP000214975"/>
    </source>
</evidence>